<dbReference type="Pfam" id="PF13631">
    <property type="entry name" value="Cytochrom_B_N_2"/>
    <property type="match status" value="1"/>
</dbReference>
<dbReference type="InterPro" id="IPR027387">
    <property type="entry name" value="Cytb/b6-like_sf"/>
</dbReference>
<reference evidence="8 9" key="1">
    <citation type="journal article" date="2019" name="Int. J. Syst. Evol. Microbiol.">
        <title>The Global Catalogue of Microorganisms (GCM) 10K type strain sequencing project: providing services to taxonomists for standard genome sequencing and annotation.</title>
        <authorList>
            <consortium name="The Broad Institute Genomics Platform"/>
            <consortium name="The Broad Institute Genome Sequencing Center for Infectious Disease"/>
            <person name="Wu L."/>
            <person name="Ma J."/>
        </authorList>
    </citation>
    <scope>NUCLEOTIDE SEQUENCE [LARGE SCALE GENOMIC DNA]</scope>
    <source>
        <strain evidence="8 9">JCM 11813</strain>
    </source>
</reference>
<keyword evidence="9" id="KW-1185">Reference proteome</keyword>
<feature type="transmembrane region" description="Helical" evidence="6">
    <location>
        <begin position="45"/>
        <end position="67"/>
    </location>
</feature>
<proteinExistence type="predicted"/>
<dbReference type="RefSeq" id="WP_343909303.1">
    <property type="nucleotide sequence ID" value="NZ_BAAAJE010000023.1"/>
</dbReference>
<comment type="catalytic activity">
    <reaction evidence="4">
        <text>a quinol + 2 Fe(III)-[cytochrome c](out) = a quinone + 2 Fe(II)-[cytochrome c](out) + 2 H(+)(out)</text>
        <dbReference type="Rhea" id="RHEA:11484"/>
        <dbReference type="Rhea" id="RHEA-COMP:10350"/>
        <dbReference type="Rhea" id="RHEA-COMP:14399"/>
        <dbReference type="ChEBI" id="CHEBI:15378"/>
        <dbReference type="ChEBI" id="CHEBI:24646"/>
        <dbReference type="ChEBI" id="CHEBI:29033"/>
        <dbReference type="ChEBI" id="CHEBI:29034"/>
        <dbReference type="ChEBI" id="CHEBI:132124"/>
        <dbReference type="EC" id="7.1.1.8"/>
    </reaction>
</comment>
<dbReference type="InterPro" id="IPR005797">
    <property type="entry name" value="Cyt_b/b6_N"/>
</dbReference>
<dbReference type="EC" id="7.1.1.8" evidence="2"/>
<evidence type="ECO:0000313" key="9">
    <source>
        <dbReference type="Proteomes" id="UP001499979"/>
    </source>
</evidence>
<evidence type="ECO:0000256" key="3">
    <source>
        <dbReference type="ARBA" id="ARBA00016116"/>
    </source>
</evidence>
<evidence type="ECO:0000256" key="5">
    <source>
        <dbReference type="ARBA" id="ARBA00029568"/>
    </source>
</evidence>
<sequence>MSADEPTAPTAVAGSWTAWLRRRIAGLVPSGQVLPDRQPVYVASWIYVFGVLSLASFVVVLATGIALTVRGSLWWHTSWVGHFVNSMHLWSVELFFATMVIHLWGKFWMAAWRGGRGLTWITGVLLFVASIGTAFTGYLSQSNFTSQWIAAEGKDGINSIGVGAWFNILHPAQMLLWHVALLPLVVGVIVVWHVLLVRRHGVVPPLDARSRQGQGG</sequence>
<evidence type="ECO:0000313" key="8">
    <source>
        <dbReference type="EMBL" id="GAA1157141.1"/>
    </source>
</evidence>
<feature type="transmembrane region" description="Helical" evidence="6">
    <location>
        <begin position="175"/>
        <end position="196"/>
    </location>
</feature>
<dbReference type="PROSITE" id="PS51002">
    <property type="entry name" value="CYTB_NTER"/>
    <property type="match status" value="1"/>
</dbReference>
<organism evidence="8 9">
    <name type="scientific">Nocardioides aquiterrae</name>
    <dbReference type="NCBI Taxonomy" id="203799"/>
    <lineage>
        <taxon>Bacteria</taxon>
        <taxon>Bacillati</taxon>
        <taxon>Actinomycetota</taxon>
        <taxon>Actinomycetes</taxon>
        <taxon>Propionibacteriales</taxon>
        <taxon>Nocardioidaceae</taxon>
        <taxon>Nocardioides</taxon>
    </lineage>
</organism>
<protein>
    <recommendedName>
        <fullName evidence="3">Cytochrome bc1 complex cytochrome b subunit</fullName>
        <ecNumber evidence="2">7.1.1.8</ecNumber>
    </recommendedName>
    <alternativeName>
        <fullName evidence="5">Cytochrome bc1 reductase complex subunit QcrB</fullName>
    </alternativeName>
</protein>
<gene>
    <name evidence="8" type="ORF">GCM10009606_38900</name>
</gene>
<evidence type="ECO:0000259" key="7">
    <source>
        <dbReference type="PROSITE" id="PS51002"/>
    </source>
</evidence>
<feature type="transmembrane region" description="Helical" evidence="6">
    <location>
        <begin position="87"/>
        <end position="105"/>
    </location>
</feature>
<dbReference type="EMBL" id="BAAAJE010000023">
    <property type="protein sequence ID" value="GAA1157141.1"/>
    <property type="molecule type" value="Genomic_DNA"/>
</dbReference>
<keyword evidence="6" id="KW-0812">Transmembrane</keyword>
<dbReference type="Gene3D" id="1.20.810.10">
    <property type="entry name" value="Cytochrome Bc1 Complex, Chain C"/>
    <property type="match status" value="1"/>
</dbReference>
<evidence type="ECO:0000256" key="1">
    <source>
        <dbReference type="ARBA" id="ARBA00001971"/>
    </source>
</evidence>
<dbReference type="InterPro" id="IPR016174">
    <property type="entry name" value="Di-haem_cyt_TM"/>
</dbReference>
<feature type="transmembrane region" description="Helical" evidence="6">
    <location>
        <begin position="117"/>
        <end position="139"/>
    </location>
</feature>
<evidence type="ECO:0000256" key="2">
    <source>
        <dbReference type="ARBA" id="ARBA00012951"/>
    </source>
</evidence>
<dbReference type="Proteomes" id="UP001499979">
    <property type="component" value="Unassembled WGS sequence"/>
</dbReference>
<accession>A0ABN1UL42</accession>
<evidence type="ECO:0000256" key="4">
    <source>
        <dbReference type="ARBA" id="ARBA00029351"/>
    </source>
</evidence>
<comment type="cofactor">
    <cofactor evidence="1">
        <name>heme</name>
        <dbReference type="ChEBI" id="CHEBI:30413"/>
    </cofactor>
</comment>
<feature type="domain" description="Cytochrome b/b6 N-terminal region profile" evidence="7">
    <location>
        <begin position="16"/>
        <end position="206"/>
    </location>
</feature>
<keyword evidence="6" id="KW-1133">Transmembrane helix</keyword>
<evidence type="ECO:0000256" key="6">
    <source>
        <dbReference type="SAM" id="Phobius"/>
    </source>
</evidence>
<name>A0ABN1UL42_9ACTN</name>
<dbReference type="SUPFAM" id="SSF81342">
    <property type="entry name" value="Transmembrane di-heme cytochromes"/>
    <property type="match status" value="1"/>
</dbReference>
<comment type="caution">
    <text evidence="8">The sequence shown here is derived from an EMBL/GenBank/DDBJ whole genome shotgun (WGS) entry which is preliminary data.</text>
</comment>
<keyword evidence="6" id="KW-0472">Membrane</keyword>